<keyword evidence="3 6" id="KW-0808">Transferase</keyword>
<evidence type="ECO:0000256" key="2">
    <source>
        <dbReference type="ARBA" id="ARBA00022576"/>
    </source>
</evidence>
<dbReference type="Gene3D" id="3.40.640.10">
    <property type="entry name" value="Type I PLP-dependent aspartate aminotransferase-like (Major domain)"/>
    <property type="match status" value="1"/>
</dbReference>
<dbReference type="InterPro" id="IPR015424">
    <property type="entry name" value="PyrdxlP-dep_Trfase"/>
</dbReference>
<comment type="cofactor">
    <cofactor evidence="1">
        <name>pyridoxal 5'-phosphate</name>
        <dbReference type="ChEBI" id="CHEBI:597326"/>
    </cofactor>
</comment>
<feature type="non-terminal residue" evidence="6">
    <location>
        <position position="1"/>
    </location>
</feature>
<evidence type="ECO:0000313" key="7">
    <source>
        <dbReference type="Proteomes" id="UP000437970"/>
    </source>
</evidence>
<dbReference type="GO" id="GO:0008483">
    <property type="term" value="F:transaminase activity"/>
    <property type="evidence" value="ECO:0007669"/>
    <property type="project" value="UniProtKB-KW"/>
</dbReference>
<keyword evidence="2 6" id="KW-0032">Aminotransferase</keyword>
<dbReference type="RefSeq" id="WP_153383363.1">
    <property type="nucleotide sequence ID" value="NZ_WIVW01000225.1"/>
</dbReference>
<dbReference type="GO" id="GO:1901605">
    <property type="term" value="P:alpha-amino acid metabolic process"/>
    <property type="evidence" value="ECO:0007669"/>
    <property type="project" value="TreeGrafter"/>
</dbReference>
<feature type="non-terminal residue" evidence="6">
    <location>
        <position position="92"/>
    </location>
</feature>
<evidence type="ECO:0000313" key="6">
    <source>
        <dbReference type="EMBL" id="MQU29763.1"/>
    </source>
</evidence>
<evidence type="ECO:0000256" key="1">
    <source>
        <dbReference type="ARBA" id="ARBA00001933"/>
    </source>
</evidence>
<gene>
    <name evidence="6" type="ORF">GHO29_25345</name>
</gene>
<dbReference type="GO" id="GO:0030170">
    <property type="term" value="F:pyridoxal phosphate binding"/>
    <property type="evidence" value="ECO:0007669"/>
    <property type="project" value="InterPro"/>
</dbReference>
<keyword evidence="4" id="KW-0663">Pyridoxal phosphate</keyword>
<organism evidence="6 7">
    <name type="scientific">Pseudomonas helleri</name>
    <dbReference type="NCBI Taxonomy" id="1608996"/>
    <lineage>
        <taxon>Bacteria</taxon>
        <taxon>Pseudomonadati</taxon>
        <taxon>Pseudomonadota</taxon>
        <taxon>Gammaproteobacteria</taxon>
        <taxon>Pseudomonadales</taxon>
        <taxon>Pseudomonadaceae</taxon>
        <taxon>Pseudomonas</taxon>
    </lineage>
</organism>
<sequence>LYTVPNYSSPSGISQSTERRREILAVADELDLLVVEDNPYGLLNLDGDPLPTLKSMDPDNVVYLGSFSKTFAPGFRIGWVLSPSFVRDKLVL</sequence>
<dbReference type="PANTHER" id="PTHR42790:SF19">
    <property type="entry name" value="KYNURENINE_ALPHA-AMINOADIPATE AMINOTRANSFERASE, MITOCHONDRIAL"/>
    <property type="match status" value="1"/>
</dbReference>
<protein>
    <submittedName>
        <fullName evidence="6">Aminotransferase class I/II-fold pyridoxal phosphate-dependent enzyme</fullName>
    </submittedName>
</protein>
<dbReference type="SUPFAM" id="SSF53383">
    <property type="entry name" value="PLP-dependent transferases"/>
    <property type="match status" value="1"/>
</dbReference>
<evidence type="ECO:0000256" key="4">
    <source>
        <dbReference type="ARBA" id="ARBA00022898"/>
    </source>
</evidence>
<accession>A0A7X2CG20</accession>
<proteinExistence type="predicted"/>
<evidence type="ECO:0000256" key="3">
    <source>
        <dbReference type="ARBA" id="ARBA00022679"/>
    </source>
</evidence>
<dbReference type="InterPro" id="IPR004839">
    <property type="entry name" value="Aminotransferase_I/II_large"/>
</dbReference>
<comment type="caution">
    <text evidence="6">The sequence shown here is derived from an EMBL/GenBank/DDBJ whole genome shotgun (WGS) entry which is preliminary data.</text>
</comment>
<dbReference type="AlphaFoldDB" id="A0A7X2CG20"/>
<name>A0A7X2CG20_9PSED</name>
<evidence type="ECO:0000259" key="5">
    <source>
        <dbReference type="Pfam" id="PF00155"/>
    </source>
</evidence>
<reference evidence="6 7" key="1">
    <citation type="submission" date="2019-10" db="EMBL/GenBank/DDBJ databases">
        <title>Evaluation of single-gene subtyping targets for Pseudomonas.</title>
        <authorList>
            <person name="Reichler S.J."/>
            <person name="Orsi R.H."/>
            <person name="Wiedmann M."/>
            <person name="Martin N.H."/>
            <person name="Murphy S.I."/>
        </authorList>
    </citation>
    <scope>NUCLEOTIDE SEQUENCE [LARGE SCALE GENOMIC DNA]</scope>
    <source>
        <strain evidence="6 7">FSL R10-1984</strain>
    </source>
</reference>
<dbReference type="PANTHER" id="PTHR42790">
    <property type="entry name" value="AMINOTRANSFERASE"/>
    <property type="match status" value="1"/>
</dbReference>
<dbReference type="EMBL" id="WIVW01000225">
    <property type="protein sequence ID" value="MQU29763.1"/>
    <property type="molecule type" value="Genomic_DNA"/>
</dbReference>
<dbReference type="Pfam" id="PF00155">
    <property type="entry name" value="Aminotran_1_2"/>
    <property type="match status" value="1"/>
</dbReference>
<dbReference type="InterPro" id="IPR050859">
    <property type="entry name" value="Class-I_PLP-dep_aminotransf"/>
</dbReference>
<dbReference type="InterPro" id="IPR015421">
    <property type="entry name" value="PyrdxlP-dep_Trfase_major"/>
</dbReference>
<dbReference type="Proteomes" id="UP000437970">
    <property type="component" value="Unassembled WGS sequence"/>
</dbReference>
<feature type="domain" description="Aminotransferase class I/classII large" evidence="5">
    <location>
        <begin position="5"/>
        <end position="90"/>
    </location>
</feature>